<comment type="caution">
    <text evidence="7">The sequence shown here is derived from an EMBL/GenBank/DDBJ whole genome shotgun (WGS) entry which is preliminary data.</text>
</comment>
<evidence type="ECO:0000256" key="3">
    <source>
        <dbReference type="ARBA" id="ARBA00022989"/>
    </source>
</evidence>
<dbReference type="Gene3D" id="3.30.750.24">
    <property type="entry name" value="STAS domain"/>
    <property type="match status" value="1"/>
</dbReference>
<protein>
    <submittedName>
        <fullName evidence="7">Sulfate transporter</fullName>
    </submittedName>
</protein>
<dbReference type="Pfam" id="PF00916">
    <property type="entry name" value="Sulfate_transp"/>
    <property type="match status" value="1"/>
</dbReference>
<dbReference type="InterPro" id="IPR036513">
    <property type="entry name" value="STAS_dom_sf"/>
</dbReference>
<proteinExistence type="predicted"/>
<keyword evidence="4 5" id="KW-0472">Membrane</keyword>
<feature type="domain" description="STAS" evidence="6">
    <location>
        <begin position="543"/>
        <end position="658"/>
    </location>
</feature>
<dbReference type="InterPro" id="IPR001902">
    <property type="entry name" value="SLC26A/SulP_fam"/>
</dbReference>
<sequence>MCQLVYWLESLAGRSVVHRSSAGAGEAHSVGAAVAGDARKGAGRAARIGQPNPAFVTKVFQLFFLAYAVGSTIPSARILTTINRPKDMEGPASTHAQPASAIASRRWLRWFPGVTLFKTYQRAWLLNDLAAGLVLTTMLVPVGIAYAAASGVPGVYGLYATIIPLLAYAVFGPSRILVLGPDSALAAPILAVVVQVAGGDPARAIGVASMMAIVSGLVCIVMGLLRLGFITELLSKPIRYGYMNGIALAVLISQLPKLFGISIDEQGPMRDLFSLVHAVARGEANGYSFAVGAGSLVLILLLKRFDKVPGILIAVIVATLSVSLFHLDSLGVKVLGTIPQALPGLSLPWIANADLVKIVLGGAAVALIAFADTSVLSRTYAARFHARVDPNQEMVGLGVANFAAGLFQGFPISSSASRTPVAEAAGARTQLTGVVGALAVAALLMVAPNLLRYLPNSALAAVVIAAALGLFEIADLKRIYRIQQWEFWLSIGCFVAVAVFGAIPGIGLAVLIAVIEFLWDGWRPHFAVLGRVEGVRGYHDIERYPAAVRTPGLVLFRWDAPLFFANAELFQQRLIEAVEASPTPVRRVVVAAEPVTSVDVTSADMLRELTQALRERGIALHFAEMKDPVRDKLKRFDLLEDIGPDRFDPTVSSAVDRYVDETGLANDEAGPREGQ</sequence>
<keyword evidence="8" id="KW-1185">Reference proteome</keyword>
<evidence type="ECO:0000256" key="5">
    <source>
        <dbReference type="SAM" id="Phobius"/>
    </source>
</evidence>
<dbReference type="PROSITE" id="PS50801">
    <property type="entry name" value="STAS"/>
    <property type="match status" value="1"/>
</dbReference>
<dbReference type="Pfam" id="PF01740">
    <property type="entry name" value="STAS"/>
    <property type="match status" value="1"/>
</dbReference>
<accession>A0ABM8PA69</accession>
<feature type="transmembrane region" description="Helical" evidence="5">
    <location>
        <begin position="154"/>
        <end position="171"/>
    </location>
</feature>
<dbReference type="SUPFAM" id="SSF52091">
    <property type="entry name" value="SpoIIaa-like"/>
    <property type="match status" value="1"/>
</dbReference>
<dbReference type="InterPro" id="IPR011547">
    <property type="entry name" value="SLC26A/SulP_dom"/>
</dbReference>
<feature type="transmembrane region" description="Helical" evidence="5">
    <location>
        <begin position="125"/>
        <end position="148"/>
    </location>
</feature>
<feature type="transmembrane region" description="Helical" evidence="5">
    <location>
        <begin position="347"/>
        <end position="370"/>
    </location>
</feature>
<feature type="transmembrane region" description="Helical" evidence="5">
    <location>
        <begin position="284"/>
        <end position="302"/>
    </location>
</feature>
<evidence type="ECO:0000313" key="7">
    <source>
        <dbReference type="EMBL" id="CAD6560490.1"/>
    </source>
</evidence>
<feature type="transmembrane region" description="Helical" evidence="5">
    <location>
        <begin position="178"/>
        <end position="198"/>
    </location>
</feature>
<reference evidence="7 8" key="1">
    <citation type="submission" date="2020-10" db="EMBL/GenBank/DDBJ databases">
        <authorList>
            <person name="Peeters C."/>
        </authorList>
    </citation>
    <scope>NUCLEOTIDE SEQUENCE [LARGE SCALE GENOMIC DNA]</scope>
    <source>
        <strain evidence="7 8">LMG 27952</strain>
    </source>
</reference>
<dbReference type="CDD" id="cd07042">
    <property type="entry name" value="STAS_SulP_like_sulfate_transporter"/>
    <property type="match status" value="1"/>
</dbReference>
<feature type="transmembrane region" description="Helical" evidence="5">
    <location>
        <begin position="309"/>
        <end position="327"/>
    </location>
</feature>
<evidence type="ECO:0000256" key="1">
    <source>
        <dbReference type="ARBA" id="ARBA00004141"/>
    </source>
</evidence>
<evidence type="ECO:0000313" key="8">
    <source>
        <dbReference type="Proteomes" id="UP000656319"/>
    </source>
</evidence>
<feature type="transmembrane region" description="Helical" evidence="5">
    <location>
        <begin position="241"/>
        <end position="264"/>
    </location>
</feature>
<feature type="transmembrane region" description="Helical" evidence="5">
    <location>
        <begin position="487"/>
        <end position="519"/>
    </location>
</feature>
<organism evidence="7 8">
    <name type="scientific">Paraburkholderia hiiakae</name>
    <dbReference type="NCBI Taxonomy" id="1081782"/>
    <lineage>
        <taxon>Bacteria</taxon>
        <taxon>Pseudomonadati</taxon>
        <taxon>Pseudomonadota</taxon>
        <taxon>Betaproteobacteria</taxon>
        <taxon>Burkholderiales</taxon>
        <taxon>Burkholderiaceae</taxon>
        <taxon>Paraburkholderia</taxon>
    </lineage>
</organism>
<comment type="subcellular location">
    <subcellularLocation>
        <location evidence="1">Membrane</location>
        <topology evidence="1">Multi-pass membrane protein</topology>
    </subcellularLocation>
</comment>
<dbReference type="InterPro" id="IPR002645">
    <property type="entry name" value="STAS_dom"/>
</dbReference>
<dbReference type="EMBL" id="CAJHCQ010000030">
    <property type="protein sequence ID" value="CAD6560490.1"/>
    <property type="molecule type" value="Genomic_DNA"/>
</dbReference>
<name>A0ABM8PA69_9BURK</name>
<feature type="transmembrane region" description="Helical" evidence="5">
    <location>
        <begin position="204"/>
        <end position="229"/>
    </location>
</feature>
<dbReference type="NCBIfam" id="TIGR00815">
    <property type="entry name" value="sulP"/>
    <property type="match status" value="1"/>
</dbReference>
<evidence type="ECO:0000259" key="6">
    <source>
        <dbReference type="PROSITE" id="PS50801"/>
    </source>
</evidence>
<feature type="transmembrane region" description="Helical" evidence="5">
    <location>
        <begin position="431"/>
        <end position="451"/>
    </location>
</feature>
<evidence type="ECO:0000256" key="2">
    <source>
        <dbReference type="ARBA" id="ARBA00022692"/>
    </source>
</evidence>
<evidence type="ECO:0000256" key="4">
    <source>
        <dbReference type="ARBA" id="ARBA00023136"/>
    </source>
</evidence>
<dbReference type="Proteomes" id="UP000656319">
    <property type="component" value="Unassembled WGS sequence"/>
</dbReference>
<feature type="transmembrane region" description="Helical" evidence="5">
    <location>
        <begin position="457"/>
        <end position="475"/>
    </location>
</feature>
<gene>
    <name evidence="7" type="ORF">LMG27952_07141</name>
</gene>
<dbReference type="PANTHER" id="PTHR11814">
    <property type="entry name" value="SULFATE TRANSPORTER"/>
    <property type="match status" value="1"/>
</dbReference>
<keyword evidence="3 5" id="KW-1133">Transmembrane helix</keyword>
<keyword evidence="2 5" id="KW-0812">Transmembrane</keyword>